<dbReference type="RefSeq" id="XP_026615885.1">
    <property type="nucleotide sequence ID" value="XM_026760917.1"/>
</dbReference>
<dbReference type="EMBL" id="NKHU02000057">
    <property type="protein sequence ID" value="RHZ59811.1"/>
    <property type="molecule type" value="Genomic_DNA"/>
</dbReference>
<feature type="compositionally biased region" description="Basic and acidic residues" evidence="1">
    <location>
        <begin position="70"/>
        <end position="86"/>
    </location>
</feature>
<dbReference type="GeneID" id="38129272"/>
<organism evidence="2 3">
    <name type="scientific">Aspergillus thermomutatus</name>
    <name type="common">Neosartorya pseudofischeri</name>
    <dbReference type="NCBI Taxonomy" id="41047"/>
    <lineage>
        <taxon>Eukaryota</taxon>
        <taxon>Fungi</taxon>
        <taxon>Dikarya</taxon>
        <taxon>Ascomycota</taxon>
        <taxon>Pezizomycotina</taxon>
        <taxon>Eurotiomycetes</taxon>
        <taxon>Eurotiomycetidae</taxon>
        <taxon>Eurotiales</taxon>
        <taxon>Aspergillaceae</taxon>
        <taxon>Aspergillus</taxon>
        <taxon>Aspergillus subgen. Fumigati</taxon>
    </lineage>
</organism>
<dbReference type="AlphaFoldDB" id="A0A397H9R2"/>
<protein>
    <submittedName>
        <fullName evidence="2">Uncharacterized protein</fullName>
    </submittedName>
</protein>
<comment type="caution">
    <text evidence="2">The sequence shown here is derived from an EMBL/GenBank/DDBJ whole genome shotgun (WGS) entry which is preliminary data.</text>
</comment>
<proteinExistence type="predicted"/>
<evidence type="ECO:0000256" key="1">
    <source>
        <dbReference type="SAM" id="MobiDB-lite"/>
    </source>
</evidence>
<feature type="region of interest" description="Disordered" evidence="1">
    <location>
        <begin position="1"/>
        <end position="95"/>
    </location>
</feature>
<evidence type="ECO:0000313" key="2">
    <source>
        <dbReference type="EMBL" id="RHZ59811.1"/>
    </source>
</evidence>
<accession>A0A397H9R2</accession>
<dbReference type="Proteomes" id="UP000215305">
    <property type="component" value="Unassembled WGS sequence"/>
</dbReference>
<gene>
    <name evidence="2" type="ORF">CDV56_107298</name>
</gene>
<name>A0A397H9R2_ASPTH</name>
<evidence type="ECO:0000313" key="3">
    <source>
        <dbReference type="Proteomes" id="UP000215305"/>
    </source>
</evidence>
<keyword evidence="3" id="KW-1185">Reference proteome</keyword>
<reference evidence="2" key="1">
    <citation type="submission" date="2018-08" db="EMBL/GenBank/DDBJ databases">
        <title>Draft genome sequence of azole-resistant Aspergillus thermomutatus (Neosartorya pseudofischeri) strain HMR AF 39, isolated from a human nasal aspirate.</title>
        <authorList>
            <person name="Parent-Michaud M."/>
            <person name="Dufresne P.J."/>
            <person name="Fournier E."/>
            <person name="Martineau C."/>
            <person name="Moreira S."/>
            <person name="Perkins V."/>
            <person name="De Repentigny L."/>
            <person name="Dufresne S.F."/>
        </authorList>
    </citation>
    <scope>NUCLEOTIDE SEQUENCE [LARGE SCALE GENOMIC DNA]</scope>
    <source>
        <strain evidence="2">HMR AF 39</strain>
    </source>
</reference>
<sequence length="125" mass="14059">MESLLKGRMRQHTNLHNAHETWDDSIPDETSVGPATEHSSSPDDQSRQCAEPPPAIRKPANMPLPGRIPGDTKDFEDSRRENKSEGKAVQIAHHPADDNDKIEWIATMRISNTSRLPNSVETKYH</sequence>
<dbReference type="VEuPathDB" id="FungiDB:CDV56_107298"/>